<organism evidence="2 3">
    <name type="scientific">Luteitalea pratensis</name>
    <dbReference type="NCBI Taxonomy" id="1855912"/>
    <lineage>
        <taxon>Bacteria</taxon>
        <taxon>Pseudomonadati</taxon>
        <taxon>Acidobacteriota</taxon>
        <taxon>Vicinamibacteria</taxon>
        <taxon>Vicinamibacterales</taxon>
        <taxon>Vicinamibacteraceae</taxon>
        <taxon>Luteitalea</taxon>
    </lineage>
</organism>
<reference evidence="2 3" key="1">
    <citation type="journal article" date="2016" name="Genome Announc.">
        <title>First Complete Genome Sequence of a Subdivision 6 Acidobacterium Strain.</title>
        <authorList>
            <person name="Huang S."/>
            <person name="Vieira S."/>
            <person name="Bunk B."/>
            <person name="Riedel T."/>
            <person name="Sproer C."/>
            <person name="Overmann J."/>
        </authorList>
    </citation>
    <scope>NUCLEOTIDE SEQUENCE [LARGE SCALE GENOMIC DNA]</scope>
    <source>
        <strain evidence="3">DSM 100886 HEG_-6_39</strain>
    </source>
</reference>
<dbReference type="PATRIC" id="fig|1813736.3.peg.3712"/>
<protein>
    <submittedName>
        <fullName evidence="2">Lineage-specific thermal regulator protein</fullName>
    </submittedName>
</protein>
<dbReference type="NCBIfam" id="TIGR03433">
    <property type="entry name" value="padR_acidobact"/>
    <property type="match status" value="1"/>
</dbReference>
<proteinExistence type="predicted"/>
<dbReference type="AlphaFoldDB" id="A0A143PQ53"/>
<dbReference type="STRING" id="1855912.LuPra_03503"/>
<accession>A0A143PQ53</accession>
<dbReference type="SUPFAM" id="SSF46785">
    <property type="entry name" value="Winged helix' DNA-binding domain"/>
    <property type="match status" value="1"/>
</dbReference>
<evidence type="ECO:0000259" key="1">
    <source>
        <dbReference type="Pfam" id="PF03551"/>
    </source>
</evidence>
<dbReference type="PANTHER" id="PTHR33169">
    <property type="entry name" value="PADR-FAMILY TRANSCRIPTIONAL REGULATOR"/>
    <property type="match status" value="1"/>
</dbReference>
<dbReference type="Proteomes" id="UP000076079">
    <property type="component" value="Chromosome"/>
</dbReference>
<dbReference type="InterPro" id="IPR036390">
    <property type="entry name" value="WH_DNA-bd_sf"/>
</dbReference>
<dbReference type="EMBL" id="CP015136">
    <property type="protein sequence ID" value="AMY10273.1"/>
    <property type="molecule type" value="Genomic_DNA"/>
</dbReference>
<dbReference type="InterPro" id="IPR005149">
    <property type="entry name" value="Tscrpt_reg_PadR_N"/>
</dbReference>
<name>A0A143PQ53_LUTPR</name>
<dbReference type="InterPro" id="IPR036388">
    <property type="entry name" value="WH-like_DNA-bd_sf"/>
</dbReference>
<dbReference type="Gene3D" id="1.10.10.10">
    <property type="entry name" value="Winged helix-like DNA-binding domain superfamily/Winged helix DNA-binding domain"/>
    <property type="match status" value="1"/>
</dbReference>
<keyword evidence="3" id="KW-1185">Reference proteome</keyword>
<dbReference type="Pfam" id="PF03551">
    <property type="entry name" value="PadR"/>
    <property type="match status" value="1"/>
</dbReference>
<gene>
    <name evidence="2" type="ORF">LuPra_03503</name>
</gene>
<dbReference type="OrthoDB" id="9808017at2"/>
<sequence>MPPRTDALQGTLTLLILKTLDAGPRHGYAIAQHIQQTSHALLRVEEGSLYPALRRLEQEGWVKSSWSVTESQRKARVYALTPTGRRQLDEEEAKWQKLVQGVRHVLRFDEQ</sequence>
<dbReference type="KEGG" id="abac:LuPra_03503"/>
<evidence type="ECO:0000313" key="3">
    <source>
        <dbReference type="Proteomes" id="UP000076079"/>
    </source>
</evidence>
<feature type="domain" description="Transcription regulator PadR N-terminal" evidence="1">
    <location>
        <begin position="16"/>
        <end position="90"/>
    </location>
</feature>
<reference evidence="3" key="2">
    <citation type="submission" date="2016-04" db="EMBL/GenBank/DDBJ databases">
        <title>First Complete Genome Sequence of a Subdivision 6 Acidobacterium.</title>
        <authorList>
            <person name="Huang S."/>
            <person name="Vieira S."/>
            <person name="Bunk B."/>
            <person name="Riedel T."/>
            <person name="Sproeer C."/>
            <person name="Overmann J."/>
        </authorList>
    </citation>
    <scope>NUCLEOTIDE SEQUENCE [LARGE SCALE GENOMIC DNA]</scope>
    <source>
        <strain evidence="3">DSM 100886 HEG_-6_39</strain>
    </source>
</reference>
<dbReference type="PANTHER" id="PTHR33169:SF14">
    <property type="entry name" value="TRANSCRIPTIONAL REGULATOR RV3488"/>
    <property type="match status" value="1"/>
</dbReference>
<dbReference type="RefSeq" id="WP_110171928.1">
    <property type="nucleotide sequence ID" value="NZ_CP015136.1"/>
</dbReference>
<evidence type="ECO:0000313" key="2">
    <source>
        <dbReference type="EMBL" id="AMY10273.1"/>
    </source>
</evidence>
<dbReference type="InterPro" id="IPR052509">
    <property type="entry name" value="Metal_resp_DNA-bind_regulator"/>
</dbReference>
<dbReference type="InterPro" id="IPR017799">
    <property type="entry name" value="Tscrpt_reg_PadR_acidobac-type"/>
</dbReference>